<keyword evidence="4" id="KW-1185">Reference proteome</keyword>
<dbReference type="OrthoDB" id="598862at2759"/>
<feature type="transmembrane region" description="Helical" evidence="1">
    <location>
        <begin position="125"/>
        <end position="142"/>
    </location>
</feature>
<feature type="transmembrane region" description="Helical" evidence="1">
    <location>
        <begin position="20"/>
        <end position="38"/>
    </location>
</feature>
<dbReference type="InterPro" id="IPR007658">
    <property type="entry name" value="DUF594"/>
</dbReference>
<feature type="transmembrane region" description="Helical" evidence="1">
    <location>
        <begin position="88"/>
        <end position="113"/>
    </location>
</feature>
<feature type="transmembrane region" description="Helical" evidence="1">
    <location>
        <begin position="148"/>
        <end position="167"/>
    </location>
</feature>
<reference evidence="3 4" key="1">
    <citation type="submission" date="2016-09" db="EMBL/GenBank/DDBJ databases">
        <title>The draft genome of Dichanthelium oligosanthes: A C3 panicoid grass species.</title>
        <authorList>
            <person name="Studer A.J."/>
            <person name="Schnable J.C."/>
            <person name="Brutnell T.P."/>
        </authorList>
    </citation>
    <scope>NUCLEOTIDE SEQUENCE [LARGE SCALE GENOMIC DNA]</scope>
    <source>
        <strain evidence="4">cv. Kellogg 1175</strain>
        <tissue evidence="3">Leaf</tissue>
    </source>
</reference>
<proteinExistence type="predicted"/>
<dbReference type="EMBL" id="LWDX02068918">
    <property type="protein sequence ID" value="OEL14808.1"/>
    <property type="molecule type" value="Genomic_DNA"/>
</dbReference>
<keyword evidence="1" id="KW-0812">Transmembrane</keyword>
<comment type="caution">
    <text evidence="3">The sequence shown here is derived from an EMBL/GenBank/DDBJ whole genome shotgun (WGS) entry which is preliminary data.</text>
</comment>
<organism evidence="3 4">
    <name type="scientific">Dichanthelium oligosanthes</name>
    <dbReference type="NCBI Taxonomy" id="888268"/>
    <lineage>
        <taxon>Eukaryota</taxon>
        <taxon>Viridiplantae</taxon>
        <taxon>Streptophyta</taxon>
        <taxon>Embryophyta</taxon>
        <taxon>Tracheophyta</taxon>
        <taxon>Spermatophyta</taxon>
        <taxon>Magnoliopsida</taxon>
        <taxon>Liliopsida</taxon>
        <taxon>Poales</taxon>
        <taxon>Poaceae</taxon>
        <taxon>PACMAD clade</taxon>
        <taxon>Panicoideae</taxon>
        <taxon>Panicodae</taxon>
        <taxon>Paniceae</taxon>
        <taxon>Dichantheliinae</taxon>
        <taxon>Dichanthelium</taxon>
    </lineage>
</organism>
<protein>
    <recommendedName>
        <fullName evidence="2">DUF4220 domain-containing protein</fullName>
    </recommendedName>
</protein>
<dbReference type="AlphaFoldDB" id="A0A1E5UPR9"/>
<feature type="transmembrane region" description="Helical" evidence="1">
    <location>
        <begin position="321"/>
        <end position="341"/>
    </location>
</feature>
<feature type="transmembrane region" description="Helical" evidence="1">
    <location>
        <begin position="59"/>
        <end position="76"/>
    </location>
</feature>
<accession>A0A1E5UPR9</accession>
<feature type="domain" description="DUF4220" evidence="2">
    <location>
        <begin position="94"/>
        <end position="432"/>
    </location>
</feature>
<keyword evidence="1" id="KW-0472">Membrane</keyword>
<feature type="transmembrane region" description="Helical" evidence="1">
    <location>
        <begin position="347"/>
        <end position="366"/>
    </location>
</feature>
<evidence type="ECO:0000313" key="3">
    <source>
        <dbReference type="EMBL" id="OEL14808.1"/>
    </source>
</evidence>
<dbReference type="PANTHER" id="PTHR31325">
    <property type="entry name" value="OS01G0798800 PROTEIN-RELATED"/>
    <property type="match status" value="1"/>
</dbReference>
<dbReference type="Pfam" id="PF13968">
    <property type="entry name" value="DUF4220"/>
    <property type="match status" value="1"/>
</dbReference>
<sequence length="709" mass="80799">MVPNASVPAVSFKSLLRMVTMPDLEAKVIAAWVIWIVLRQLQSILGPRRRRSRHWLVQYGAMAAYYLPTLIAFYTANAVYSSGSKFKVVLSMGCSVLLFSCARGAVTMTAFTLDHGPVRLQSWRLLPWLLYFAWLQWGSIWLDRKLTLSDLSSFTVVFIVPVLYVLLAKPRVAILDYETKAFSDYMLRESRSSSASLFFDGDANSLYDGCRYPLMKLEDGRWITFSDVVNLHGCLPRDCTIDPEICLSYSLCRLLARRYFGFPCAEDGDAQVRDFVLTELLPDYNRAFTIVEVQLALLHDYFFTNYLSEIASGLVSFKQGMIVVIWVSLIFLGGYSSGFLFKDNRESRVVFLCALAVPALLLYIVIRQPDFPVLPRYWHPIRNLFLYYPKDTGSPIIAPSVIDRSAVTLSQQSSRRSSYYWRDKMGQYSVMEDYDRRSSMKAVVAWCKVHVLSQVSYSFIKHHPAAAEHASVPDSLRRLVARAITNLNGPSNRAQLDDLSWTCRQETLTHTILIWHIATCYYDMPQPLQEETPQSLEEGMSQSLEEPSTGYRKVATTLSRYCAYLVAFLPELLPEHSLTAKVVLQQVLQESRDLLGTTRMSMEAKRTMIQQLQLPEDESSLKTFEKGVRLGRQLEQQPDVSLRWKAMADFWAETILYVASSSENAAAHIEQLAQGGEFVTHLWALLCNAGIVDLKWATWERLQSSLRPL</sequence>
<dbReference type="InterPro" id="IPR025315">
    <property type="entry name" value="DUF4220"/>
</dbReference>
<gene>
    <name evidence="3" type="ORF">BAE44_0024173</name>
</gene>
<name>A0A1E5UPR9_9POAL</name>
<keyword evidence="1" id="KW-1133">Transmembrane helix</keyword>
<dbReference type="Pfam" id="PF04578">
    <property type="entry name" value="DUF594"/>
    <property type="match status" value="1"/>
</dbReference>
<evidence type="ECO:0000313" key="4">
    <source>
        <dbReference type="Proteomes" id="UP000095767"/>
    </source>
</evidence>
<dbReference type="Proteomes" id="UP000095767">
    <property type="component" value="Unassembled WGS sequence"/>
</dbReference>
<evidence type="ECO:0000256" key="1">
    <source>
        <dbReference type="SAM" id="Phobius"/>
    </source>
</evidence>
<evidence type="ECO:0000259" key="2">
    <source>
        <dbReference type="Pfam" id="PF13968"/>
    </source>
</evidence>
<dbReference type="STRING" id="888268.A0A1E5UPR9"/>